<dbReference type="Proteomes" id="UP000465361">
    <property type="component" value="Unassembled WGS sequence"/>
</dbReference>
<proteinExistence type="predicted"/>
<evidence type="ECO:0000313" key="2">
    <source>
        <dbReference type="Proteomes" id="UP000465361"/>
    </source>
</evidence>
<sequence>MLADRHFLCAGCEGQCAIFDKKLASERPLTTKFWVYDLRTNQHFTLKENPPRRPHLDEFVDFYLSGKPRDERVESERWKSLTYFELIARQGQPPHHLAV</sequence>
<keyword evidence="2" id="KW-1185">Reference proteome</keyword>
<organism evidence="1 2">
    <name type="scientific">Mycobacterium botniense</name>
    <dbReference type="NCBI Taxonomy" id="84962"/>
    <lineage>
        <taxon>Bacteria</taxon>
        <taxon>Bacillati</taxon>
        <taxon>Actinomycetota</taxon>
        <taxon>Actinomycetes</taxon>
        <taxon>Mycobacteriales</taxon>
        <taxon>Mycobacteriaceae</taxon>
        <taxon>Mycobacterium</taxon>
    </lineage>
</organism>
<comment type="caution">
    <text evidence="1">The sequence shown here is derived from an EMBL/GenBank/DDBJ whole genome shotgun (WGS) entry which is preliminary data.</text>
</comment>
<accession>A0A7I9XZ52</accession>
<dbReference type="AlphaFoldDB" id="A0A7I9XZ52"/>
<evidence type="ECO:0000313" key="1">
    <source>
        <dbReference type="EMBL" id="GFG75030.1"/>
    </source>
</evidence>
<gene>
    <name evidence="1" type="ORF">MBOT_23950</name>
</gene>
<name>A0A7I9XZ52_9MYCO</name>
<protein>
    <submittedName>
        <fullName evidence="1">Uncharacterized protein</fullName>
    </submittedName>
</protein>
<dbReference type="EMBL" id="BLKW01000004">
    <property type="protein sequence ID" value="GFG75030.1"/>
    <property type="molecule type" value="Genomic_DNA"/>
</dbReference>
<reference evidence="1 2" key="1">
    <citation type="journal article" date="2019" name="Emerg. Microbes Infect.">
        <title>Comprehensive subspecies identification of 175 nontuberculous mycobacteria species based on 7547 genomic profiles.</title>
        <authorList>
            <person name="Matsumoto Y."/>
            <person name="Kinjo T."/>
            <person name="Motooka D."/>
            <person name="Nabeya D."/>
            <person name="Jung N."/>
            <person name="Uechi K."/>
            <person name="Horii T."/>
            <person name="Iida T."/>
            <person name="Fujita J."/>
            <person name="Nakamura S."/>
        </authorList>
    </citation>
    <scope>NUCLEOTIDE SEQUENCE [LARGE SCALE GENOMIC DNA]</scope>
    <source>
        <strain evidence="1 2">JCM 17322</strain>
    </source>
</reference>